<feature type="compositionally biased region" description="Low complexity" evidence="1">
    <location>
        <begin position="507"/>
        <end position="517"/>
    </location>
</feature>
<sequence>MEQFSHDLTLALEETSRTTSSKVRWGVRRRTRSTGNLPCAPQPTEDSSSSPTDPPVCNVVMNQADSPCLSGSNNLIQSDSDDRHSVAFAFKLRQTPLGGNFESDSLNENFSPARPNMRRKRKYKRMAVEYETTPSTPHISGSGSAIFPVAGTVKKRVFKHSACPESFRSTMFICGKRKRGQRDRGGFDYDFCKQHSSSVPRQREFFGPKVSSYSEYKSRNRAASFSASMMKCERILPLNKTVVSKIERISADRDRERLALLEASRPGGTLTPSMPVAVPGAGEFNFSIPLQQRRPGETLGAGLPTVPMALGGSSTVIGSLLGGQTTGGAHLENAGVQHQFGQVGGNRSNIVNTAMNQSTTTVAPGTVPTFAEGRINPLQQLAAAASLTTIARSTTNTASGASLGAVSFAHQSPPDILKPSLAMQPFGRSVLDSRLQFHPALRPMMAFATASPDPIVPVPSKVGGGYPKEKHRHRKSKYIRKKQMLMMSGPEGQGQLMDCSGQVNDFLSSSSLSSSDSEAVLANETDHEGDDELTDWPGNEAMITFASKHDFRKAYHGNRSSVGTSSSTPARPVLPQISGQDDQDLPDDDTLMSADELLPTTTTLASPSLAAAVPLGVDVMTLGDQALHETAVTGGVHNLFSVLDPSLPIAIGAEVSGISPSPFLVNNVGPGVPLANEIREIRAGCRRIRDERPGFSIISSVNELLSRFLQDDQQRELTLHDVNEAEHDKLQDLCKLYSLNAQQIGDSGGVVVLSKTSNTMQSVRIDQSNLPKRLGDFKRRCYGTADALQFHDGAAS</sequence>
<dbReference type="AlphaFoldDB" id="A0A182IS63"/>
<proteinExistence type="predicted"/>
<evidence type="ECO:0000313" key="2">
    <source>
        <dbReference type="EnsemblMetazoa" id="AATE004475-PA.1"/>
    </source>
</evidence>
<organism evidence="2">
    <name type="scientific">Anopheles atroparvus</name>
    <name type="common">European mosquito</name>
    <dbReference type="NCBI Taxonomy" id="41427"/>
    <lineage>
        <taxon>Eukaryota</taxon>
        <taxon>Metazoa</taxon>
        <taxon>Ecdysozoa</taxon>
        <taxon>Arthropoda</taxon>
        <taxon>Hexapoda</taxon>
        <taxon>Insecta</taxon>
        <taxon>Pterygota</taxon>
        <taxon>Neoptera</taxon>
        <taxon>Endopterygota</taxon>
        <taxon>Diptera</taxon>
        <taxon>Nematocera</taxon>
        <taxon>Culicoidea</taxon>
        <taxon>Culicidae</taxon>
        <taxon>Anophelinae</taxon>
        <taxon>Anopheles</taxon>
    </lineage>
</organism>
<evidence type="ECO:0000256" key="1">
    <source>
        <dbReference type="SAM" id="MobiDB-lite"/>
    </source>
</evidence>
<name>A0A182IS63_ANOAO</name>
<dbReference type="VEuPathDB" id="VectorBase:AATE004475"/>
<feature type="compositionally biased region" description="Acidic residues" evidence="1">
    <location>
        <begin position="581"/>
        <end position="590"/>
    </location>
</feature>
<protein>
    <submittedName>
        <fullName evidence="2">Uncharacterized protein</fullName>
    </submittedName>
</protein>
<feature type="region of interest" description="Disordered" evidence="1">
    <location>
        <begin position="556"/>
        <end position="590"/>
    </location>
</feature>
<feature type="region of interest" description="Disordered" evidence="1">
    <location>
        <begin position="1"/>
        <end position="56"/>
    </location>
</feature>
<dbReference type="PANTHER" id="PTHR14195">
    <property type="entry name" value="G PATCH DOMAIN CONTAINING PROTEIN 2"/>
    <property type="match status" value="1"/>
</dbReference>
<feature type="region of interest" description="Disordered" evidence="1">
    <location>
        <begin position="507"/>
        <end position="537"/>
    </location>
</feature>
<reference evidence="2" key="1">
    <citation type="submission" date="2022-08" db="UniProtKB">
        <authorList>
            <consortium name="EnsemblMetazoa"/>
        </authorList>
    </citation>
    <scope>IDENTIFICATION</scope>
    <source>
        <strain evidence="2">EBRO</strain>
    </source>
</reference>
<dbReference type="EnsemblMetazoa" id="AATE004475-RA">
    <property type="protein sequence ID" value="AATE004475-PA.1"/>
    <property type="gene ID" value="AATE004475"/>
</dbReference>
<accession>A0A182IS63</accession>
<dbReference type="STRING" id="41427.A0A182IS63"/>
<dbReference type="InterPro" id="IPR051189">
    <property type="entry name" value="Splicing_assoc_domain"/>
</dbReference>
<feature type="compositionally biased region" description="Polar residues" evidence="1">
    <location>
        <begin position="558"/>
        <end position="569"/>
    </location>
</feature>